<dbReference type="EMBL" id="JACGWO010000009">
    <property type="protein sequence ID" value="KAK4420287.1"/>
    <property type="molecule type" value="Genomic_DNA"/>
</dbReference>
<gene>
    <name evidence="3" type="ORF">Salat_2441800</name>
</gene>
<feature type="region of interest" description="Disordered" evidence="1">
    <location>
        <begin position="184"/>
        <end position="217"/>
    </location>
</feature>
<dbReference type="Pfam" id="PF13952">
    <property type="entry name" value="DUF4216"/>
    <property type="match status" value="1"/>
</dbReference>
<keyword evidence="4" id="KW-1185">Reference proteome</keyword>
<dbReference type="PANTHER" id="PTHR48258:SF15">
    <property type="entry name" value="OS02G0543900 PROTEIN"/>
    <property type="match status" value="1"/>
</dbReference>
<reference evidence="3" key="1">
    <citation type="submission" date="2020-06" db="EMBL/GenBank/DDBJ databases">
        <authorList>
            <person name="Li T."/>
            <person name="Hu X."/>
            <person name="Zhang T."/>
            <person name="Song X."/>
            <person name="Zhang H."/>
            <person name="Dai N."/>
            <person name="Sheng W."/>
            <person name="Hou X."/>
            <person name="Wei L."/>
        </authorList>
    </citation>
    <scope>NUCLEOTIDE SEQUENCE</scope>
    <source>
        <strain evidence="3">3651</strain>
        <tissue evidence="3">Leaf</tissue>
    </source>
</reference>
<comment type="caution">
    <text evidence="3">The sequence shown here is derived from an EMBL/GenBank/DDBJ whole genome shotgun (WGS) entry which is preliminary data.</text>
</comment>
<evidence type="ECO:0000313" key="4">
    <source>
        <dbReference type="Proteomes" id="UP001293254"/>
    </source>
</evidence>
<name>A0AAE2CFJ5_9LAMI</name>
<reference evidence="3" key="2">
    <citation type="journal article" date="2024" name="Plant">
        <title>Genomic evolution and insights into agronomic trait innovations of Sesamum species.</title>
        <authorList>
            <person name="Miao H."/>
            <person name="Wang L."/>
            <person name="Qu L."/>
            <person name="Liu H."/>
            <person name="Sun Y."/>
            <person name="Le M."/>
            <person name="Wang Q."/>
            <person name="Wei S."/>
            <person name="Zheng Y."/>
            <person name="Lin W."/>
            <person name="Duan Y."/>
            <person name="Cao H."/>
            <person name="Xiong S."/>
            <person name="Wang X."/>
            <person name="Wei L."/>
            <person name="Li C."/>
            <person name="Ma Q."/>
            <person name="Ju M."/>
            <person name="Zhao R."/>
            <person name="Li G."/>
            <person name="Mu C."/>
            <person name="Tian Q."/>
            <person name="Mei H."/>
            <person name="Zhang T."/>
            <person name="Gao T."/>
            <person name="Zhang H."/>
        </authorList>
    </citation>
    <scope>NUCLEOTIDE SEQUENCE</scope>
    <source>
        <strain evidence="3">3651</strain>
    </source>
</reference>
<dbReference type="PANTHER" id="PTHR48258">
    <property type="entry name" value="DUF4218 DOMAIN-CONTAINING PROTEIN-RELATED"/>
    <property type="match status" value="1"/>
</dbReference>
<evidence type="ECO:0000313" key="3">
    <source>
        <dbReference type="EMBL" id="KAK4420287.1"/>
    </source>
</evidence>
<sequence>MNYDFTLDDVTCIKKTQNFGVVVIVEEEFGFRYYYGMLTDIIQLDYLGNHQVVLFKCDWFEGKSIQKDKYNCTSINTSKSWKTNEPYVLASQAQQVFYVDGIKLGSNWTVVTEAQARSSWNILENKGDECIITNEPYKQNESHSAIPMDCTSDFLELHGNDIPAATVNADEVTLVEDHVETFIDDQDEEEDSTLVEYNDEEEEEYNVDENEDGYDFD</sequence>
<organism evidence="3 4">
    <name type="scientific">Sesamum alatum</name>
    <dbReference type="NCBI Taxonomy" id="300844"/>
    <lineage>
        <taxon>Eukaryota</taxon>
        <taxon>Viridiplantae</taxon>
        <taxon>Streptophyta</taxon>
        <taxon>Embryophyta</taxon>
        <taxon>Tracheophyta</taxon>
        <taxon>Spermatophyta</taxon>
        <taxon>Magnoliopsida</taxon>
        <taxon>eudicotyledons</taxon>
        <taxon>Gunneridae</taxon>
        <taxon>Pentapetalae</taxon>
        <taxon>asterids</taxon>
        <taxon>lamiids</taxon>
        <taxon>Lamiales</taxon>
        <taxon>Pedaliaceae</taxon>
        <taxon>Sesamum</taxon>
    </lineage>
</organism>
<proteinExistence type="predicted"/>
<dbReference type="InterPro" id="IPR025312">
    <property type="entry name" value="DUF4216"/>
</dbReference>
<accession>A0AAE2CFJ5</accession>
<feature type="domain" description="DUF4216" evidence="2">
    <location>
        <begin position="42"/>
        <end position="111"/>
    </location>
</feature>
<dbReference type="Proteomes" id="UP001293254">
    <property type="component" value="Unassembled WGS sequence"/>
</dbReference>
<evidence type="ECO:0000259" key="2">
    <source>
        <dbReference type="Pfam" id="PF13952"/>
    </source>
</evidence>
<evidence type="ECO:0000256" key="1">
    <source>
        <dbReference type="SAM" id="MobiDB-lite"/>
    </source>
</evidence>
<dbReference type="AlphaFoldDB" id="A0AAE2CFJ5"/>
<protein>
    <recommendedName>
        <fullName evidence="2">DUF4216 domain-containing protein</fullName>
    </recommendedName>
</protein>